<keyword evidence="1" id="KW-0812">Transmembrane</keyword>
<evidence type="ECO:0000313" key="3">
    <source>
        <dbReference type="Proteomes" id="UP000540787"/>
    </source>
</evidence>
<comment type="caution">
    <text evidence="2">The sequence shown here is derived from an EMBL/GenBank/DDBJ whole genome shotgun (WGS) entry which is preliminary data.</text>
</comment>
<dbReference type="RefSeq" id="WP_183556170.1">
    <property type="nucleotide sequence ID" value="NZ_JACHBX010000004.1"/>
</dbReference>
<dbReference type="Proteomes" id="UP000540787">
    <property type="component" value="Unassembled WGS sequence"/>
</dbReference>
<keyword evidence="1" id="KW-1133">Transmembrane helix</keyword>
<proteinExistence type="predicted"/>
<reference evidence="2 3" key="1">
    <citation type="submission" date="2020-08" db="EMBL/GenBank/DDBJ databases">
        <title>The Agave Microbiome: Exploring the role of microbial communities in plant adaptations to desert environments.</title>
        <authorList>
            <person name="Partida-Martinez L.P."/>
        </authorList>
    </citation>
    <scope>NUCLEOTIDE SEQUENCE [LARGE SCALE GENOMIC DNA]</scope>
    <source>
        <strain evidence="2 3">AT3.2</strain>
    </source>
</reference>
<feature type="transmembrane region" description="Helical" evidence="1">
    <location>
        <begin position="321"/>
        <end position="344"/>
    </location>
</feature>
<feature type="transmembrane region" description="Helical" evidence="1">
    <location>
        <begin position="411"/>
        <end position="434"/>
    </location>
</feature>
<feature type="transmembrane region" description="Helical" evidence="1">
    <location>
        <begin position="196"/>
        <end position="213"/>
    </location>
</feature>
<feature type="transmembrane region" description="Helical" evidence="1">
    <location>
        <begin position="102"/>
        <end position="122"/>
    </location>
</feature>
<protein>
    <recommendedName>
        <fullName evidence="4">DUF2029 domain-containing protein</fullName>
    </recommendedName>
</protein>
<gene>
    <name evidence="2" type="ORF">HD842_003670</name>
</gene>
<feature type="transmembrane region" description="Helical" evidence="1">
    <location>
        <begin position="243"/>
        <end position="263"/>
    </location>
</feature>
<evidence type="ECO:0008006" key="4">
    <source>
        <dbReference type="Google" id="ProtNLM"/>
    </source>
</evidence>
<keyword evidence="1" id="KW-0472">Membrane</keyword>
<name>A0A7W9X2X4_9BURK</name>
<feature type="transmembrane region" description="Helical" evidence="1">
    <location>
        <begin position="356"/>
        <end position="374"/>
    </location>
</feature>
<accession>A0A7W9X2X4</accession>
<feature type="transmembrane region" description="Helical" evidence="1">
    <location>
        <begin position="167"/>
        <end position="184"/>
    </location>
</feature>
<dbReference type="AlphaFoldDB" id="A0A7W9X2X4"/>
<feature type="transmembrane region" description="Helical" evidence="1">
    <location>
        <begin position="27"/>
        <end position="46"/>
    </location>
</feature>
<dbReference type="EMBL" id="JACHBX010000004">
    <property type="protein sequence ID" value="MBB6135503.1"/>
    <property type="molecule type" value="Genomic_DNA"/>
</dbReference>
<organism evidence="2 3">
    <name type="scientific">Massilia aurea</name>
    <dbReference type="NCBI Taxonomy" id="373040"/>
    <lineage>
        <taxon>Bacteria</taxon>
        <taxon>Pseudomonadati</taxon>
        <taxon>Pseudomonadota</taxon>
        <taxon>Betaproteobacteria</taxon>
        <taxon>Burkholderiales</taxon>
        <taxon>Oxalobacteraceae</taxon>
        <taxon>Telluria group</taxon>
        <taxon>Massilia</taxon>
    </lineage>
</organism>
<feature type="transmembrane region" description="Helical" evidence="1">
    <location>
        <begin position="219"/>
        <end position="236"/>
    </location>
</feature>
<feature type="transmembrane region" description="Helical" evidence="1">
    <location>
        <begin position="143"/>
        <end position="161"/>
    </location>
</feature>
<evidence type="ECO:0000313" key="2">
    <source>
        <dbReference type="EMBL" id="MBB6135503.1"/>
    </source>
</evidence>
<evidence type="ECO:0000256" key="1">
    <source>
        <dbReference type="SAM" id="Phobius"/>
    </source>
</evidence>
<keyword evidence="3" id="KW-1185">Reference proteome</keyword>
<sequence length="626" mass="68386">MRFAKNLFVGLENRFQRYSAVLAQPRAPGMAVWLVPVLFGLLSIGLGQDDNWDLRNYHWYNAYALLNGRLDLDMAPGQWQSYFNPLIDVPYYLLSTTLPGPLVGFLMGFVHGLNFVLLLAIARQLLGTGSNSNSNSNSGGGGARLPILLAAAGVCGAGFLSQLGNTMGDNLTALLVLGALYLVLRGWDSLHGASGRVFALMLLSGLAMGLGTGLKLTNAPYAVALCLALLTTPASWGVRLALAVTQGCAVAVGILMAAGYWWLTMWERFGNPLFPQFNNVFRSPLAQQLGVIDNHHMPHNALEALAWPLVFMVQTVRVSEIPLKLAVVPALYVLALLFVVRWLANTMRSRPAAAALSPRARFLMVFGLVAYLLWMKLFGIYRYLVPLELLAPLMVWLLVERMAAPRHAARIGGWLLAATTLAVFPFVSWGHAGWASQNVSAQVPPLARPADTIVFTAHGDPPMGWLATFFPRDVRVIALAGGFPESPAWLERIQSAIAARPGPHYVMLAAARSGKEDSLQRKRRLADSLGLTVDAAGCERLAWFTTRVRFQVDVRQVDEEGRRCTLDLQQRYVSDLPARDRETLDVAKASLTRYGLAIDDGACETYAAAMGAEPFPFRFCPVTVKP</sequence>